<evidence type="ECO:0000313" key="2">
    <source>
        <dbReference type="Proteomes" id="UP001205105"/>
    </source>
</evidence>
<proteinExistence type="predicted"/>
<keyword evidence="2" id="KW-1185">Reference proteome</keyword>
<reference evidence="1" key="1">
    <citation type="submission" date="2020-11" db="EMBL/GenBank/DDBJ databases">
        <title>Chlorella ohadii genome sequencing and assembly.</title>
        <authorList>
            <person name="Murik O."/>
            <person name="Treves H."/>
            <person name="Kedem I."/>
            <person name="Shotland Y."/>
            <person name="Kaplan A."/>
        </authorList>
    </citation>
    <scope>NUCLEOTIDE SEQUENCE</scope>
    <source>
        <strain evidence="1">1</strain>
    </source>
</reference>
<dbReference type="Proteomes" id="UP001205105">
    <property type="component" value="Unassembled WGS sequence"/>
</dbReference>
<protein>
    <submittedName>
        <fullName evidence="1">Uncharacterized protein</fullName>
    </submittedName>
</protein>
<dbReference type="PROSITE" id="PS51257">
    <property type="entry name" value="PROKAR_LIPOPROTEIN"/>
    <property type="match status" value="1"/>
</dbReference>
<organism evidence="1 2">
    <name type="scientific">Chlorella ohadii</name>
    <dbReference type="NCBI Taxonomy" id="2649997"/>
    <lineage>
        <taxon>Eukaryota</taxon>
        <taxon>Viridiplantae</taxon>
        <taxon>Chlorophyta</taxon>
        <taxon>core chlorophytes</taxon>
        <taxon>Trebouxiophyceae</taxon>
        <taxon>Chlorellales</taxon>
        <taxon>Chlorellaceae</taxon>
        <taxon>Chlorella clade</taxon>
        <taxon>Chlorella</taxon>
    </lineage>
</organism>
<sequence>MRSQLPALTRRVLSAALPGIAPLATVAGGSACCGVAGSRGVASHTCSGGGWSCDRRHQGEPAGWAEYGQEFSHHAADSSTPHLYSLHASEWQQQHYLLSVASRRAAAESEAEAGVGDRIAPIEPLAASDAYEAPSRASRLRTTSLSEDEEDAAVALHCAQCGPLSEPDFYEGIADFSPDNQLVLRSTWLCSGASSLADMRMRLEERIRFLADLEKDGWELMEAVDDEFACLHNKQPKPHGERQLAEAWEIVERWEEGVELGRWPGPTKSY</sequence>
<dbReference type="AlphaFoldDB" id="A0AAD5H6Q5"/>
<evidence type="ECO:0000313" key="1">
    <source>
        <dbReference type="EMBL" id="KAI7841312.1"/>
    </source>
</evidence>
<accession>A0AAD5H6Q5</accession>
<name>A0AAD5H6Q5_9CHLO</name>
<gene>
    <name evidence="1" type="ORF">COHA_004931</name>
</gene>
<dbReference type="EMBL" id="JADXDR010000064">
    <property type="protein sequence ID" value="KAI7841312.1"/>
    <property type="molecule type" value="Genomic_DNA"/>
</dbReference>
<comment type="caution">
    <text evidence="1">The sequence shown here is derived from an EMBL/GenBank/DDBJ whole genome shotgun (WGS) entry which is preliminary data.</text>
</comment>